<protein>
    <submittedName>
        <fullName evidence="3">Alkaline phosphatase</fullName>
    </submittedName>
</protein>
<accession>A0A4S2HAE6</accession>
<dbReference type="InterPro" id="IPR029052">
    <property type="entry name" value="Metallo-depent_PP-like"/>
</dbReference>
<dbReference type="PANTHER" id="PTHR43606:SF2">
    <property type="entry name" value="ALKALINE PHOSPHATASE FAMILY PROTEIN (AFU_ORTHOLOGUE AFUA_5G03860)"/>
    <property type="match status" value="1"/>
</dbReference>
<keyword evidence="4" id="KW-1185">Reference proteome</keyword>
<dbReference type="AlphaFoldDB" id="A0A4S2HAE6"/>
<comment type="caution">
    <text evidence="3">The sequence shown here is derived from an EMBL/GenBank/DDBJ whole genome shotgun (WGS) entry which is preliminary data.</text>
</comment>
<dbReference type="InterPro" id="IPR038607">
    <property type="entry name" value="PhoD-like_sf"/>
</dbReference>
<dbReference type="CDD" id="cd07389">
    <property type="entry name" value="MPP_PhoD"/>
    <property type="match status" value="1"/>
</dbReference>
<dbReference type="InterPro" id="IPR032093">
    <property type="entry name" value="PhoD_N"/>
</dbReference>
<feature type="domain" description="PhoD-like phosphatase metallophosphatase" evidence="1">
    <location>
        <begin position="160"/>
        <end position="498"/>
    </location>
</feature>
<dbReference type="InterPro" id="IPR018946">
    <property type="entry name" value="PhoD-like_MPP"/>
</dbReference>
<dbReference type="Proteomes" id="UP000305451">
    <property type="component" value="Unassembled WGS sequence"/>
</dbReference>
<feature type="domain" description="Phospholipase D N-terminal" evidence="2">
    <location>
        <begin position="50"/>
        <end position="146"/>
    </location>
</feature>
<proteinExistence type="predicted"/>
<dbReference type="PANTHER" id="PTHR43606">
    <property type="entry name" value="PHOSPHATASE, PUTATIVE (AFU_ORTHOLOGUE AFUA_6G08710)-RELATED"/>
    <property type="match status" value="1"/>
</dbReference>
<sequence>MSKLILPDPTRRLILRGAAGGALAGLAAACRVPETSASNYQRFDTDPFTLGVASGEPTPEGMVLWTRLAPNPFEPDGGMGESTVDVRWEMAEDEAFTQIVRRGVERAVPGQGHSVHAEIYGLPAGRTYFYRFHAGEATSPVGRTATAPAFLSGVDRMRVAWVSCAHYEQGFFHAYRNIVEENADLLVHTGDYIYESSWGPQVRRHAVPEPYTIADYRMQHALYRLDPDLQAAASHCPWLVTWDDHEVDNDYAGDVGEEAGVSIADFRKRRLAAYQAYWENMPLRRRSMLERARGEMRIWGESVFGNLAAIYMTDGRQFRTPMACPTESDRGGNMIARDCAERLDPARTYLGNDQEGWLRYNFARSGARWNLVVQPTLFSPFYGTDPETGAANAWSDGWDGYPAARQRMVDLFASRPESNPIVLGGDTHCYWVCDVKQDYEDPASATVASEFVTTAVTSHHTNHDAFAQTASNFGHIKHFDARERGYGLLDLSAERAEITLRTVGEVKRRDGYAPGDQARFVVEAGRPGPQAV</sequence>
<name>A0A4S2HAE6_9PROT</name>
<organism evidence="3 4">
    <name type="scientific">Marinicauda pacifica</name>
    <dbReference type="NCBI Taxonomy" id="1133559"/>
    <lineage>
        <taxon>Bacteria</taxon>
        <taxon>Pseudomonadati</taxon>
        <taxon>Pseudomonadota</taxon>
        <taxon>Alphaproteobacteria</taxon>
        <taxon>Maricaulales</taxon>
        <taxon>Maricaulaceae</taxon>
        <taxon>Marinicauda</taxon>
    </lineage>
</organism>
<dbReference type="InterPro" id="IPR052900">
    <property type="entry name" value="Phospholipid_Metab_Enz"/>
</dbReference>
<dbReference type="PROSITE" id="PS51257">
    <property type="entry name" value="PROKAR_LIPOPROTEIN"/>
    <property type="match status" value="1"/>
</dbReference>
<dbReference type="Gene3D" id="3.60.21.70">
    <property type="entry name" value="PhoD-like phosphatase"/>
    <property type="match status" value="1"/>
</dbReference>
<evidence type="ECO:0000313" key="4">
    <source>
        <dbReference type="Proteomes" id="UP000305451"/>
    </source>
</evidence>
<evidence type="ECO:0000259" key="1">
    <source>
        <dbReference type="Pfam" id="PF09423"/>
    </source>
</evidence>
<dbReference type="RefSeq" id="WP_135944468.1">
    <property type="nucleotide sequence ID" value="NZ_BMEI01000002.1"/>
</dbReference>
<dbReference type="EMBL" id="SRXV01000002">
    <property type="protein sequence ID" value="TGY92890.1"/>
    <property type="molecule type" value="Genomic_DNA"/>
</dbReference>
<dbReference type="OrthoDB" id="327733at2"/>
<reference evidence="3 4" key="1">
    <citation type="journal article" date="2013" name="Int. J. Syst. Evol. Microbiol.">
        <title>Marinicauda pacifica gen. nov., sp. nov., a prosthecate alphaproteobacterium of the family Hyphomonadaceae isolated from deep seawater.</title>
        <authorList>
            <person name="Zhang X.Y."/>
            <person name="Li G.W."/>
            <person name="Wang C.S."/>
            <person name="Zhang Y.J."/>
            <person name="Xu X.W."/>
            <person name="Li H."/>
            <person name="Liu A."/>
            <person name="Liu C."/>
            <person name="Xie B.B."/>
            <person name="Qin Q.L."/>
            <person name="Xu Z."/>
            <person name="Chen X.L."/>
            <person name="Zhou B.C."/>
            <person name="Zhang Y.Z."/>
        </authorList>
    </citation>
    <scope>NUCLEOTIDE SEQUENCE [LARGE SCALE GENOMIC DNA]</scope>
    <source>
        <strain evidence="3 4">P-1 km-3</strain>
    </source>
</reference>
<dbReference type="SUPFAM" id="SSF56300">
    <property type="entry name" value="Metallo-dependent phosphatases"/>
    <property type="match status" value="1"/>
</dbReference>
<dbReference type="Pfam" id="PF09423">
    <property type="entry name" value="PhoD"/>
    <property type="match status" value="1"/>
</dbReference>
<evidence type="ECO:0000259" key="2">
    <source>
        <dbReference type="Pfam" id="PF16655"/>
    </source>
</evidence>
<gene>
    <name evidence="3" type="ORF">E5162_07415</name>
</gene>
<dbReference type="InterPro" id="IPR006311">
    <property type="entry name" value="TAT_signal"/>
</dbReference>
<dbReference type="Pfam" id="PF16655">
    <property type="entry name" value="PhoD_N"/>
    <property type="match status" value="1"/>
</dbReference>
<dbReference type="Gene3D" id="2.60.40.380">
    <property type="entry name" value="Purple acid phosphatase-like, N-terminal"/>
    <property type="match status" value="1"/>
</dbReference>
<evidence type="ECO:0000313" key="3">
    <source>
        <dbReference type="EMBL" id="TGY92890.1"/>
    </source>
</evidence>
<dbReference type="PROSITE" id="PS51318">
    <property type="entry name" value="TAT"/>
    <property type="match status" value="1"/>
</dbReference>